<dbReference type="InterPro" id="IPR036942">
    <property type="entry name" value="Beta-barrel_TonB_sf"/>
</dbReference>
<organism evidence="10 11">
    <name type="scientific">Pseudoxanthomonas helianthi</name>
    <dbReference type="NCBI Taxonomy" id="1453541"/>
    <lineage>
        <taxon>Bacteria</taxon>
        <taxon>Pseudomonadati</taxon>
        <taxon>Pseudomonadota</taxon>
        <taxon>Gammaproteobacteria</taxon>
        <taxon>Lysobacterales</taxon>
        <taxon>Lysobacteraceae</taxon>
        <taxon>Pseudoxanthomonas</taxon>
    </lineage>
</organism>
<evidence type="ECO:0000256" key="1">
    <source>
        <dbReference type="ARBA" id="ARBA00004571"/>
    </source>
</evidence>
<dbReference type="GO" id="GO:0009279">
    <property type="term" value="C:cell outer membrane"/>
    <property type="evidence" value="ECO:0007669"/>
    <property type="project" value="UniProtKB-SubCell"/>
</dbReference>
<evidence type="ECO:0000256" key="4">
    <source>
        <dbReference type="ARBA" id="ARBA00022692"/>
    </source>
</evidence>
<comment type="subcellular location">
    <subcellularLocation>
        <location evidence="1 7">Cell outer membrane</location>
        <topology evidence="1 7">Multi-pass membrane protein</topology>
    </subcellularLocation>
</comment>
<dbReference type="PANTHER" id="PTHR30069:SF46">
    <property type="entry name" value="OAR PROTEIN"/>
    <property type="match status" value="1"/>
</dbReference>
<keyword evidence="11" id="KW-1185">Reference proteome</keyword>
<dbReference type="Gene3D" id="2.40.170.20">
    <property type="entry name" value="TonB-dependent receptor, beta-barrel domain"/>
    <property type="match status" value="1"/>
</dbReference>
<evidence type="ECO:0000256" key="5">
    <source>
        <dbReference type="ARBA" id="ARBA00023136"/>
    </source>
</evidence>
<gene>
    <name evidence="10" type="ORF">J5837_07645</name>
</gene>
<evidence type="ECO:0000256" key="7">
    <source>
        <dbReference type="PROSITE-ProRule" id="PRU01360"/>
    </source>
</evidence>
<feature type="signal peptide" evidence="8">
    <location>
        <begin position="1"/>
        <end position="33"/>
    </location>
</feature>
<feature type="domain" description="TonB-dependent transporter Oar-like beta-barrel" evidence="9">
    <location>
        <begin position="323"/>
        <end position="577"/>
    </location>
</feature>
<evidence type="ECO:0000313" key="10">
    <source>
        <dbReference type="EMBL" id="MBP3984300.1"/>
    </source>
</evidence>
<dbReference type="AlphaFoldDB" id="A0A941ATT6"/>
<keyword evidence="6 7" id="KW-0998">Cell outer membrane</keyword>
<dbReference type="Pfam" id="PF13620">
    <property type="entry name" value="CarboxypepD_reg"/>
    <property type="match status" value="1"/>
</dbReference>
<dbReference type="Gene3D" id="2.170.130.10">
    <property type="entry name" value="TonB-dependent receptor, plug domain"/>
    <property type="match status" value="1"/>
</dbReference>
<dbReference type="GO" id="GO:0015344">
    <property type="term" value="F:siderophore uptake transmembrane transporter activity"/>
    <property type="evidence" value="ECO:0007669"/>
    <property type="project" value="TreeGrafter"/>
</dbReference>
<proteinExistence type="inferred from homology"/>
<keyword evidence="3 7" id="KW-1134">Transmembrane beta strand</keyword>
<dbReference type="SUPFAM" id="SSF49478">
    <property type="entry name" value="Cna protein B-type domain"/>
    <property type="match status" value="1"/>
</dbReference>
<evidence type="ECO:0000256" key="3">
    <source>
        <dbReference type="ARBA" id="ARBA00022452"/>
    </source>
</evidence>
<evidence type="ECO:0000256" key="6">
    <source>
        <dbReference type="ARBA" id="ARBA00023237"/>
    </source>
</evidence>
<dbReference type="PROSITE" id="PS52016">
    <property type="entry name" value="TONB_DEPENDENT_REC_3"/>
    <property type="match status" value="1"/>
</dbReference>
<evidence type="ECO:0000259" key="9">
    <source>
        <dbReference type="Pfam" id="PF25183"/>
    </source>
</evidence>
<protein>
    <submittedName>
        <fullName evidence="10">TonB-dependent receptor</fullName>
    </submittedName>
</protein>
<keyword evidence="5 7" id="KW-0472">Membrane</keyword>
<dbReference type="Pfam" id="PF25183">
    <property type="entry name" value="OMP_b-brl_4"/>
    <property type="match status" value="2"/>
</dbReference>
<comment type="similarity">
    <text evidence="7">Belongs to the TonB-dependent receptor family.</text>
</comment>
<dbReference type="Proteomes" id="UP000673447">
    <property type="component" value="Unassembled WGS sequence"/>
</dbReference>
<accession>A0A941ATT6</accession>
<dbReference type="PANTHER" id="PTHR30069">
    <property type="entry name" value="TONB-DEPENDENT OUTER MEMBRANE RECEPTOR"/>
    <property type="match status" value="1"/>
</dbReference>
<sequence>MTLARKSNPVRKATRRTLLSLALGACFAGGVHAQSNTSGSIVGHAAAGETITVTNPATGFSRSVTVGSDGSYRFPALPTGQYQVARDGSQPRSVNVSVGTASNVDFTAASGGATTLDAVTVVGSSAVNPIDVSSVESTTILTEQQIDMLPVARDATNVALLAPGTVRGDGRFGNLASFGGASVAENVYYVNGFNVTNIVKGLAFSEIPFEALQEQQVKTGGYGAEFGRSLGGVVNMITKRGTNEWKFGANAFWSPDSLNTGTRFAYDPQRDGSYTVEKGAKTDTLRYNLYASGPLIKDRLFLFALYQGEKVETRTPFEGGSAFSKQDTPQGLVKLDWSITDNHSLELTAFKDTSETHTVNYQRTPGDLGIGGGEQIGTAETETGGENYILKWTGYITDNLTLSALYGRGEYSRGSSDTNSADCPIVVDTRATAVVGPLGVQGCWIGTGLVGDPNAGDVRKAWRFDGEWSLGDHLIRFGVDREEFSTLDGSVYSGTAYEPETPGGIFWRYSNATAGATLPNGAVVPDGVTEVVRLRYFENGGNFLTKNSAWYIEDNWNVTDTFLAYLGVRNESFQNLNSLGGAFIDVKDTWAPRLGFSWDVNGDSTFKVFGNAGRYYIPVYANTNVRLAGSELDYIEYYRFTGIDPVTGAPTLGAQIGQRFYNSEGGVPDPRGVVDNEIKPMYQDEYIVGAQMALGDKWSLGIRAIKRELKAGMDDVCDGSGAEAWALQNGYDEDQAANIRAAIDHCFLTNPGGALSINADLNGDGTLTRVDVPASAMGYPKASRKYSAVEFFVERAWDDKWFLQASYTYAKSLGNTEGYVRSDNGQDDAGITTSFDLPGLVEGGNGYLPNDRRHSLKVFGAYKLADEWTVGANLLLQSGRPINCFGVYPETGTNPAAGSYGAESFYCGYYYDDTGAADTGNGYPSYLHRRGTSGRVPWVHNLDLRLSYEPRWAKGLKMSMAVQNVLDSEDYYRVQDVADDDTGAPLSNYRHPLSFASPRSVQFSVQYEF</sequence>
<evidence type="ECO:0000313" key="11">
    <source>
        <dbReference type="Proteomes" id="UP000673447"/>
    </source>
</evidence>
<dbReference type="SUPFAM" id="SSF56935">
    <property type="entry name" value="Porins"/>
    <property type="match status" value="1"/>
</dbReference>
<feature type="domain" description="TonB-dependent transporter Oar-like beta-barrel" evidence="9">
    <location>
        <begin position="587"/>
        <end position="881"/>
    </location>
</feature>
<name>A0A941ATT6_9GAMM</name>
<feature type="chain" id="PRO_5036799368" evidence="8">
    <location>
        <begin position="34"/>
        <end position="1009"/>
    </location>
</feature>
<keyword evidence="10" id="KW-0675">Receptor</keyword>
<keyword evidence="4 7" id="KW-0812">Transmembrane</keyword>
<keyword evidence="8" id="KW-0732">Signal</keyword>
<comment type="caution">
    <text evidence="10">The sequence shown here is derived from an EMBL/GenBank/DDBJ whole genome shotgun (WGS) entry which is preliminary data.</text>
</comment>
<reference evidence="10" key="2">
    <citation type="submission" date="2021-03" db="EMBL/GenBank/DDBJ databases">
        <authorList>
            <person name="Cao W."/>
        </authorList>
    </citation>
    <scope>NUCLEOTIDE SEQUENCE</scope>
    <source>
        <strain evidence="10">110414</strain>
    </source>
</reference>
<evidence type="ECO:0000256" key="8">
    <source>
        <dbReference type="SAM" id="SignalP"/>
    </source>
</evidence>
<evidence type="ECO:0000256" key="2">
    <source>
        <dbReference type="ARBA" id="ARBA00022448"/>
    </source>
</evidence>
<dbReference type="RefSeq" id="WP_210536070.1">
    <property type="nucleotide sequence ID" value="NZ_JAGKTC010000001.1"/>
</dbReference>
<dbReference type="EMBL" id="JAGKTC010000001">
    <property type="protein sequence ID" value="MBP3984300.1"/>
    <property type="molecule type" value="Genomic_DNA"/>
</dbReference>
<dbReference type="InterPro" id="IPR039426">
    <property type="entry name" value="TonB-dep_rcpt-like"/>
</dbReference>
<reference evidence="10" key="1">
    <citation type="journal article" date="2016" name="Int. J. Syst. Evol. Microbiol.">
        <title>Pseudoxanthomonas helianthi sp. nov., isolated from roots of Jerusalem artichoke (Helianthus tuberosus).</title>
        <authorList>
            <person name="Kittiwongwattana C."/>
            <person name="Thawai C."/>
        </authorList>
    </citation>
    <scope>NUCLEOTIDE SEQUENCE</scope>
    <source>
        <strain evidence="10">110414</strain>
    </source>
</reference>
<dbReference type="GO" id="GO:0044718">
    <property type="term" value="P:siderophore transmembrane transport"/>
    <property type="evidence" value="ECO:0007669"/>
    <property type="project" value="TreeGrafter"/>
</dbReference>
<keyword evidence="2 7" id="KW-0813">Transport</keyword>
<dbReference type="InterPro" id="IPR057601">
    <property type="entry name" value="Oar-like_b-barrel"/>
</dbReference>
<dbReference type="InterPro" id="IPR037066">
    <property type="entry name" value="Plug_dom_sf"/>
</dbReference>